<gene>
    <name evidence="9" type="ORF">HLH48_20795</name>
</gene>
<dbReference type="GO" id="GO:0007165">
    <property type="term" value="P:signal transduction"/>
    <property type="evidence" value="ECO:0007669"/>
    <property type="project" value="TreeGrafter"/>
</dbReference>
<dbReference type="EMBL" id="JABEQJ010000042">
    <property type="protein sequence ID" value="MBB2162559.1"/>
    <property type="molecule type" value="Genomic_DNA"/>
</dbReference>
<evidence type="ECO:0000256" key="4">
    <source>
        <dbReference type="ARBA" id="ARBA00022691"/>
    </source>
</evidence>
<dbReference type="Pfam" id="PF00765">
    <property type="entry name" value="Autoind_synth"/>
    <property type="match status" value="1"/>
</dbReference>
<dbReference type="PANTHER" id="PTHR39322">
    <property type="entry name" value="ACYL-HOMOSERINE-LACTONE SYNTHASE"/>
    <property type="match status" value="1"/>
</dbReference>
<evidence type="ECO:0000256" key="1">
    <source>
        <dbReference type="ARBA" id="ARBA00012340"/>
    </source>
</evidence>
<comment type="catalytic activity">
    <reaction evidence="6 8">
        <text>a fatty acyl-[ACP] + S-adenosyl-L-methionine = an N-acyl-L-homoserine lactone + S-methyl-5'-thioadenosine + holo-[ACP] + H(+)</text>
        <dbReference type="Rhea" id="RHEA:10096"/>
        <dbReference type="Rhea" id="RHEA-COMP:9685"/>
        <dbReference type="Rhea" id="RHEA-COMP:14125"/>
        <dbReference type="ChEBI" id="CHEBI:15378"/>
        <dbReference type="ChEBI" id="CHEBI:17509"/>
        <dbReference type="ChEBI" id="CHEBI:55474"/>
        <dbReference type="ChEBI" id="CHEBI:59789"/>
        <dbReference type="ChEBI" id="CHEBI:64479"/>
        <dbReference type="ChEBI" id="CHEBI:138651"/>
        <dbReference type="EC" id="2.3.1.184"/>
    </reaction>
</comment>
<dbReference type="Proteomes" id="UP000589085">
    <property type="component" value="Unassembled WGS sequence"/>
</dbReference>
<dbReference type="InterPro" id="IPR018311">
    <property type="entry name" value="Autoind_synth_CS"/>
</dbReference>
<evidence type="ECO:0000256" key="8">
    <source>
        <dbReference type="RuleBase" id="RU361135"/>
    </source>
</evidence>
<comment type="caution">
    <text evidence="9">The sequence shown here is derived from an EMBL/GenBank/DDBJ whole genome shotgun (WGS) entry which is preliminary data.</text>
</comment>
<dbReference type="GO" id="GO:0061579">
    <property type="term" value="F:N-acyl homoserine lactone synthase activity"/>
    <property type="evidence" value="ECO:0007669"/>
    <property type="project" value="UniProtKB-UniRule"/>
</dbReference>
<evidence type="ECO:0000256" key="5">
    <source>
        <dbReference type="ARBA" id="ARBA00022929"/>
    </source>
</evidence>
<dbReference type="InterPro" id="IPR001690">
    <property type="entry name" value="Autoind_synthase"/>
</dbReference>
<dbReference type="PROSITE" id="PS51187">
    <property type="entry name" value="AUTOINDUCER_SYNTH_2"/>
    <property type="match status" value="1"/>
</dbReference>
<proteinExistence type="inferred from homology"/>
<sequence length="209" mass="23756">MIDLLTLETAHYMGTALRDQYRFRYKQFVMREKWDVPSYRGMEYDQFDTPAAAYLVWRDDEGSVRGLVRLLPTIRPYMTESLWPELIPDTGAPRSPDIWENTRFGVDGDLPAAVRKQVSAELIVASIEFALSQQISAYLIVSPRAVLDRTLPRAGLRPEVQKSAVLASGHAVSSAYVQVSEDVLVAVRRRLGLTHAILRHYEQEQRHAA</sequence>
<evidence type="ECO:0000256" key="7">
    <source>
        <dbReference type="PROSITE-ProRule" id="PRU00533"/>
    </source>
</evidence>
<dbReference type="SUPFAM" id="SSF55729">
    <property type="entry name" value="Acyl-CoA N-acyltransferases (Nat)"/>
    <property type="match status" value="1"/>
</dbReference>
<dbReference type="PRINTS" id="PR01549">
    <property type="entry name" value="AUTOINDCRSYN"/>
</dbReference>
<dbReference type="GO" id="GO:0009372">
    <property type="term" value="P:quorum sensing"/>
    <property type="evidence" value="ECO:0007669"/>
    <property type="project" value="UniProtKB-UniRule"/>
</dbReference>
<dbReference type="PANTHER" id="PTHR39322:SF1">
    <property type="entry name" value="ISOVALERYL-HOMOSERINE LACTONE SYNTHASE"/>
    <property type="match status" value="1"/>
</dbReference>
<keyword evidence="4 8" id="KW-0949">S-adenosyl-L-methionine</keyword>
<dbReference type="InterPro" id="IPR016181">
    <property type="entry name" value="Acyl_CoA_acyltransferase"/>
</dbReference>
<organism evidence="9 10">
    <name type="scientific">Gluconacetobacter sacchari</name>
    <dbReference type="NCBI Taxonomy" id="92759"/>
    <lineage>
        <taxon>Bacteria</taxon>
        <taxon>Pseudomonadati</taxon>
        <taxon>Pseudomonadota</taxon>
        <taxon>Alphaproteobacteria</taxon>
        <taxon>Acetobacterales</taxon>
        <taxon>Acetobacteraceae</taxon>
        <taxon>Gluconacetobacter</taxon>
    </lineage>
</organism>
<dbReference type="AlphaFoldDB" id="A0A7W4IGW3"/>
<evidence type="ECO:0000256" key="2">
    <source>
        <dbReference type="ARBA" id="ARBA00022654"/>
    </source>
</evidence>
<evidence type="ECO:0000313" key="9">
    <source>
        <dbReference type="EMBL" id="MBB2162559.1"/>
    </source>
</evidence>
<keyword evidence="3 8" id="KW-0808">Transferase</keyword>
<comment type="similarity">
    <text evidence="7 8">Belongs to the autoinducer synthase family.</text>
</comment>
<evidence type="ECO:0000256" key="6">
    <source>
        <dbReference type="ARBA" id="ARBA00048576"/>
    </source>
</evidence>
<evidence type="ECO:0000256" key="3">
    <source>
        <dbReference type="ARBA" id="ARBA00022679"/>
    </source>
</evidence>
<dbReference type="EC" id="2.3.1.184" evidence="1 8"/>
<keyword evidence="5 7" id="KW-0071">Autoinducer synthesis</keyword>
<accession>A0A7W4IGW3</accession>
<reference evidence="9 10" key="1">
    <citation type="submission" date="2020-04" db="EMBL/GenBank/DDBJ databases">
        <title>Description of novel Gluconacetobacter.</title>
        <authorList>
            <person name="Sombolestani A."/>
        </authorList>
    </citation>
    <scope>NUCLEOTIDE SEQUENCE [LARGE SCALE GENOMIC DNA]</scope>
    <source>
        <strain evidence="9 10">LMG 19747</strain>
    </source>
</reference>
<dbReference type="PROSITE" id="PS00949">
    <property type="entry name" value="AUTOINDUCER_SYNTH_1"/>
    <property type="match status" value="1"/>
</dbReference>
<protein>
    <recommendedName>
        <fullName evidence="1 8">Acyl-homoserine-lactone synthase</fullName>
        <ecNumber evidence="1 8">2.3.1.184</ecNumber>
    </recommendedName>
    <alternativeName>
        <fullName evidence="8">Autoinducer synthesis protein</fullName>
    </alternativeName>
</protein>
<name>A0A7W4IGW3_9PROT</name>
<evidence type="ECO:0000313" key="10">
    <source>
        <dbReference type="Proteomes" id="UP000589085"/>
    </source>
</evidence>
<keyword evidence="2 7" id="KW-0673">Quorum sensing</keyword>
<dbReference type="RefSeq" id="WP_182999380.1">
    <property type="nucleotide sequence ID" value="NZ_JABEQJ010000042.1"/>
</dbReference>
<dbReference type="Gene3D" id="3.40.630.30">
    <property type="match status" value="1"/>
</dbReference>